<reference evidence="2" key="1">
    <citation type="journal article" date="2020" name="Cell">
        <title>Large-Scale Comparative Analyses of Tick Genomes Elucidate Their Genetic Diversity and Vector Capacities.</title>
        <authorList>
            <consortium name="Tick Genome and Microbiome Consortium (TIGMIC)"/>
            <person name="Jia N."/>
            <person name="Wang J."/>
            <person name="Shi W."/>
            <person name="Du L."/>
            <person name="Sun Y."/>
            <person name="Zhan W."/>
            <person name="Jiang J.F."/>
            <person name="Wang Q."/>
            <person name="Zhang B."/>
            <person name="Ji P."/>
            <person name="Bell-Sakyi L."/>
            <person name="Cui X.M."/>
            <person name="Yuan T.T."/>
            <person name="Jiang B.G."/>
            <person name="Yang W.F."/>
            <person name="Lam T.T."/>
            <person name="Chang Q.C."/>
            <person name="Ding S.J."/>
            <person name="Wang X.J."/>
            <person name="Zhu J.G."/>
            <person name="Ruan X.D."/>
            <person name="Zhao L."/>
            <person name="Wei J.T."/>
            <person name="Ye R.Z."/>
            <person name="Que T.C."/>
            <person name="Du C.H."/>
            <person name="Zhou Y.H."/>
            <person name="Cheng J.X."/>
            <person name="Dai P.F."/>
            <person name="Guo W.B."/>
            <person name="Han X.H."/>
            <person name="Huang E.J."/>
            <person name="Li L.F."/>
            <person name="Wei W."/>
            <person name="Gao Y.C."/>
            <person name="Liu J.Z."/>
            <person name="Shao H.Z."/>
            <person name="Wang X."/>
            <person name="Wang C.C."/>
            <person name="Yang T.C."/>
            <person name="Huo Q.B."/>
            <person name="Li W."/>
            <person name="Chen H.Y."/>
            <person name="Chen S.E."/>
            <person name="Zhou L.G."/>
            <person name="Ni X.B."/>
            <person name="Tian J.H."/>
            <person name="Sheng Y."/>
            <person name="Liu T."/>
            <person name="Pan Y.S."/>
            <person name="Xia L.Y."/>
            <person name="Li J."/>
            <person name="Zhao F."/>
            <person name="Cao W.C."/>
        </authorList>
    </citation>
    <scope>NUCLEOTIDE SEQUENCE</scope>
    <source>
        <strain evidence="2">Rmic-2018</strain>
    </source>
</reference>
<proteinExistence type="predicted"/>
<dbReference type="Proteomes" id="UP000821866">
    <property type="component" value="Unassembled WGS sequence"/>
</dbReference>
<dbReference type="AlphaFoldDB" id="A0A9J6D0S4"/>
<keyword evidence="3" id="KW-1185">Reference proteome</keyword>
<feature type="compositionally biased region" description="Basic and acidic residues" evidence="1">
    <location>
        <begin position="134"/>
        <end position="143"/>
    </location>
</feature>
<reference evidence="2" key="2">
    <citation type="submission" date="2021-09" db="EMBL/GenBank/DDBJ databases">
        <authorList>
            <person name="Jia N."/>
            <person name="Wang J."/>
            <person name="Shi W."/>
            <person name="Du L."/>
            <person name="Sun Y."/>
            <person name="Zhan W."/>
            <person name="Jiang J."/>
            <person name="Wang Q."/>
            <person name="Zhang B."/>
            <person name="Ji P."/>
            <person name="Sakyi L.B."/>
            <person name="Cui X."/>
            <person name="Yuan T."/>
            <person name="Jiang B."/>
            <person name="Yang W."/>
            <person name="Lam T.T.-Y."/>
            <person name="Chang Q."/>
            <person name="Ding S."/>
            <person name="Wang X."/>
            <person name="Zhu J."/>
            <person name="Ruan X."/>
            <person name="Zhao L."/>
            <person name="Wei J."/>
            <person name="Que T."/>
            <person name="Du C."/>
            <person name="Cheng J."/>
            <person name="Dai P."/>
            <person name="Han X."/>
            <person name="Huang E."/>
            <person name="Gao Y."/>
            <person name="Liu J."/>
            <person name="Shao H."/>
            <person name="Ye R."/>
            <person name="Li L."/>
            <person name="Wei W."/>
            <person name="Wang X."/>
            <person name="Wang C."/>
            <person name="Huo Q."/>
            <person name="Li W."/>
            <person name="Guo W."/>
            <person name="Chen H."/>
            <person name="Chen S."/>
            <person name="Zhou L."/>
            <person name="Zhou L."/>
            <person name="Ni X."/>
            <person name="Tian J."/>
            <person name="Zhou Y."/>
            <person name="Sheng Y."/>
            <person name="Liu T."/>
            <person name="Pan Y."/>
            <person name="Xia L."/>
            <person name="Li J."/>
            <person name="Zhao F."/>
            <person name="Cao W."/>
        </authorList>
    </citation>
    <scope>NUCLEOTIDE SEQUENCE</scope>
    <source>
        <strain evidence="2">Rmic-2018</strain>
        <tissue evidence="2">Larvae</tissue>
    </source>
</reference>
<name>A0A9J6D0S4_RHIMP</name>
<accession>A0A9J6D0S4</accession>
<feature type="compositionally biased region" description="Basic and acidic residues" evidence="1">
    <location>
        <begin position="172"/>
        <end position="191"/>
    </location>
</feature>
<feature type="compositionally biased region" description="Basic residues" evidence="1">
    <location>
        <begin position="101"/>
        <end position="111"/>
    </location>
</feature>
<evidence type="ECO:0000256" key="1">
    <source>
        <dbReference type="SAM" id="MobiDB-lite"/>
    </source>
</evidence>
<organism evidence="2 3">
    <name type="scientific">Rhipicephalus microplus</name>
    <name type="common">Cattle tick</name>
    <name type="synonym">Boophilus microplus</name>
    <dbReference type="NCBI Taxonomy" id="6941"/>
    <lineage>
        <taxon>Eukaryota</taxon>
        <taxon>Metazoa</taxon>
        <taxon>Ecdysozoa</taxon>
        <taxon>Arthropoda</taxon>
        <taxon>Chelicerata</taxon>
        <taxon>Arachnida</taxon>
        <taxon>Acari</taxon>
        <taxon>Parasitiformes</taxon>
        <taxon>Ixodida</taxon>
        <taxon>Ixodoidea</taxon>
        <taxon>Ixodidae</taxon>
        <taxon>Rhipicephalinae</taxon>
        <taxon>Rhipicephalus</taxon>
        <taxon>Boophilus</taxon>
    </lineage>
</organism>
<feature type="region of interest" description="Disordered" evidence="1">
    <location>
        <begin position="1"/>
        <end position="203"/>
    </location>
</feature>
<feature type="compositionally biased region" description="Polar residues" evidence="1">
    <location>
        <begin position="1"/>
        <end position="14"/>
    </location>
</feature>
<protein>
    <submittedName>
        <fullName evidence="2">Uncharacterized protein</fullName>
    </submittedName>
</protein>
<dbReference type="EMBL" id="JABSTU010003932">
    <property type="protein sequence ID" value="KAH7964456.1"/>
    <property type="molecule type" value="Genomic_DNA"/>
</dbReference>
<comment type="caution">
    <text evidence="2">The sequence shown here is derived from an EMBL/GenBank/DDBJ whole genome shotgun (WGS) entry which is preliminary data.</text>
</comment>
<evidence type="ECO:0000313" key="2">
    <source>
        <dbReference type="EMBL" id="KAH7964456.1"/>
    </source>
</evidence>
<sequence>MDSTGESQTASVRQSEPGLGEEVMDFAAQNRDEAALPGNCNAASTHADADFSAPTETDRTEEGWQISQSLRAKKKQTKERKFQQGGDFSAGSRPTTDNQPKRRGRPTRRRPPALPKDDLKVVLRPHHAGTASEECDHPSDLRRYSGGLPRKSQVGSVYSPHPTGVQHCASVDSKHDRRDGDERRHVFEYQRKTTPGQRLRYGR</sequence>
<evidence type="ECO:0000313" key="3">
    <source>
        <dbReference type="Proteomes" id="UP000821866"/>
    </source>
</evidence>
<gene>
    <name evidence="2" type="ORF">HPB51_027306</name>
</gene>